<reference evidence="3 4" key="1">
    <citation type="submission" date="2020-08" db="EMBL/GenBank/DDBJ databases">
        <title>Sequencing the genomes of 1000 actinobacteria strains.</title>
        <authorList>
            <person name="Klenk H.-P."/>
        </authorList>
    </citation>
    <scope>NUCLEOTIDE SEQUENCE [LARGE SCALE GENOMIC DNA]</scope>
    <source>
        <strain evidence="3 4">DSM 105369</strain>
    </source>
</reference>
<evidence type="ECO:0000313" key="3">
    <source>
        <dbReference type="EMBL" id="MBB2891823.1"/>
    </source>
</evidence>
<protein>
    <submittedName>
        <fullName evidence="3">3-hydroxyisobutyrate dehydrogenase-like beta-hydroxyacid dehydrogenase</fullName>
    </submittedName>
</protein>
<dbReference type="Proteomes" id="UP000559182">
    <property type="component" value="Unassembled WGS sequence"/>
</dbReference>
<evidence type="ECO:0000259" key="1">
    <source>
        <dbReference type="Pfam" id="PF03446"/>
    </source>
</evidence>
<dbReference type="SUPFAM" id="SSF48179">
    <property type="entry name" value="6-phosphogluconate dehydrogenase C-terminal domain-like"/>
    <property type="match status" value="1"/>
</dbReference>
<organism evidence="3 4">
    <name type="scientific">Flexivirga oryzae</name>
    <dbReference type="NCBI Taxonomy" id="1794944"/>
    <lineage>
        <taxon>Bacteria</taxon>
        <taxon>Bacillati</taxon>
        <taxon>Actinomycetota</taxon>
        <taxon>Actinomycetes</taxon>
        <taxon>Micrococcales</taxon>
        <taxon>Dermacoccaceae</taxon>
        <taxon>Flexivirga</taxon>
    </lineage>
</organism>
<feature type="domain" description="6-phosphogluconate dehydrogenase NADP-binding" evidence="1">
    <location>
        <begin position="6"/>
        <end position="146"/>
    </location>
</feature>
<evidence type="ECO:0000259" key="2">
    <source>
        <dbReference type="Pfam" id="PF09130"/>
    </source>
</evidence>
<comment type="caution">
    <text evidence="3">The sequence shown here is derived from an EMBL/GenBank/DDBJ whole genome shotgun (WGS) entry which is preliminary data.</text>
</comment>
<dbReference type="InterPro" id="IPR051265">
    <property type="entry name" value="HIBADH-related_NP60_sf"/>
</dbReference>
<name>A0A839N6V0_9MICO</name>
<evidence type="ECO:0000313" key="4">
    <source>
        <dbReference type="Proteomes" id="UP000559182"/>
    </source>
</evidence>
<dbReference type="InterPro" id="IPR015814">
    <property type="entry name" value="Pgluconate_DH_NAD-bd_C"/>
</dbReference>
<dbReference type="Pfam" id="PF09130">
    <property type="entry name" value="DUF1932"/>
    <property type="match status" value="1"/>
</dbReference>
<dbReference type="InterPro" id="IPR006115">
    <property type="entry name" value="6PGDH_NADP-bd"/>
</dbReference>
<dbReference type="AlphaFoldDB" id="A0A839N6V0"/>
<dbReference type="InterPro" id="IPR008927">
    <property type="entry name" value="6-PGluconate_DH-like_C_sf"/>
</dbReference>
<dbReference type="Gene3D" id="1.10.1040.10">
    <property type="entry name" value="N-(1-d-carboxylethyl)-l-norvaline Dehydrogenase, domain 2"/>
    <property type="match status" value="1"/>
</dbReference>
<dbReference type="PANTHER" id="PTHR43580:SF2">
    <property type="entry name" value="CYTOKINE-LIKE NUCLEAR FACTOR N-PAC"/>
    <property type="match status" value="1"/>
</dbReference>
<keyword evidence="4" id="KW-1185">Reference proteome</keyword>
<proteinExistence type="predicted"/>
<dbReference type="RefSeq" id="WP_183320036.1">
    <property type="nucleotide sequence ID" value="NZ_JACHVQ010000001.1"/>
</dbReference>
<dbReference type="GO" id="GO:0050661">
    <property type="term" value="F:NADP binding"/>
    <property type="evidence" value="ECO:0007669"/>
    <property type="project" value="InterPro"/>
</dbReference>
<dbReference type="Gene3D" id="3.40.50.720">
    <property type="entry name" value="NAD(P)-binding Rossmann-like Domain"/>
    <property type="match status" value="1"/>
</dbReference>
<dbReference type="InterPro" id="IPR036291">
    <property type="entry name" value="NAD(P)-bd_dom_sf"/>
</dbReference>
<gene>
    <name evidence="3" type="ORF">FHU39_001807</name>
</gene>
<dbReference type="PANTHER" id="PTHR43580">
    <property type="entry name" value="OXIDOREDUCTASE GLYR1-RELATED"/>
    <property type="match status" value="1"/>
</dbReference>
<dbReference type="Pfam" id="PF03446">
    <property type="entry name" value="NAD_binding_2"/>
    <property type="match status" value="1"/>
</dbReference>
<accession>A0A839N6V0</accession>
<sequence length="297" mass="31256">MGHAQRVAVIGLGEVGRVMVEDLRGTGDVDCAAWDVAFADEMSTASRNARDLGLPPASSAPAAVAGADLVICAVTAARSVEAARAASVGIAPGAWFVDVNSSSPGHKQQSAESIDRAGGRYVEAGLMSPIEPHRIASSFLLGGPHAAEFAADADRWGFSRVRVVSDRVGRAAATKLCRSVVVKGLEALFTESLLAARQYGVERDVLASLSNILPDADWEQIAAYFVARSVQHGVRRAEEMEEAATTVRDVGVEPWMAGATVHRQRWAAAHGNLLPGEPDLVALIDAFQLAPADREIA</sequence>
<dbReference type="EMBL" id="JACHVQ010000001">
    <property type="protein sequence ID" value="MBB2891823.1"/>
    <property type="molecule type" value="Genomic_DNA"/>
</dbReference>
<dbReference type="SUPFAM" id="SSF51735">
    <property type="entry name" value="NAD(P)-binding Rossmann-fold domains"/>
    <property type="match status" value="1"/>
</dbReference>
<feature type="domain" description="Phosphogluconate dehydrogenase NAD-binding putative C-terminal" evidence="2">
    <location>
        <begin position="196"/>
        <end position="266"/>
    </location>
</feature>
<dbReference type="InterPro" id="IPR013328">
    <property type="entry name" value="6PGD_dom2"/>
</dbReference>